<proteinExistence type="predicted"/>
<gene>
    <name evidence="1" type="ORF">FPE_LOCUS33972</name>
</gene>
<dbReference type="PANTHER" id="PTHR33618">
    <property type="entry name" value="39S RIBOSOMAL PROTEIN L53, MITOCHONDRIAL"/>
    <property type="match status" value="1"/>
</dbReference>
<dbReference type="PANTHER" id="PTHR33618:SF1">
    <property type="entry name" value="LARGE RIBOSOMAL SUBUNIT PROTEIN ML53"/>
    <property type="match status" value="1"/>
</dbReference>
<evidence type="ECO:0000313" key="1">
    <source>
        <dbReference type="EMBL" id="CAI9786542.1"/>
    </source>
</evidence>
<reference evidence="1" key="1">
    <citation type="submission" date="2023-05" db="EMBL/GenBank/DDBJ databases">
        <authorList>
            <person name="Huff M."/>
        </authorList>
    </citation>
    <scope>NUCLEOTIDE SEQUENCE</scope>
</reference>
<name>A0AAD2AE78_9LAMI</name>
<dbReference type="InterPro" id="IPR052473">
    <property type="entry name" value="mtLSU_mL53"/>
</dbReference>
<protein>
    <submittedName>
        <fullName evidence="1">Uncharacterized protein</fullName>
    </submittedName>
</protein>
<dbReference type="Gene3D" id="3.40.30.10">
    <property type="entry name" value="Glutaredoxin"/>
    <property type="match status" value="1"/>
</dbReference>
<accession>A0AAD2AE78</accession>
<sequence>MKPSLTRIANNNPDSCIEMGEESYVKSNTERKVLEFLSKVRIEFNALDPRIALSMEFLAQCDFRKVKESNPSCQVRCLRRSRCFGKLVNNDIKELQGMERVCSIKHWLQTAEDWEHRAYSASQRRVDSALWFTFVVDGAW</sequence>
<evidence type="ECO:0000313" key="2">
    <source>
        <dbReference type="Proteomes" id="UP000834106"/>
    </source>
</evidence>
<dbReference type="Proteomes" id="UP000834106">
    <property type="component" value="Chromosome 22"/>
</dbReference>
<dbReference type="GO" id="GO:0005762">
    <property type="term" value="C:mitochondrial large ribosomal subunit"/>
    <property type="evidence" value="ECO:0007669"/>
    <property type="project" value="TreeGrafter"/>
</dbReference>
<keyword evidence="2" id="KW-1185">Reference proteome</keyword>
<dbReference type="AlphaFoldDB" id="A0AAD2AE78"/>
<dbReference type="EMBL" id="OU503057">
    <property type="protein sequence ID" value="CAI9786542.1"/>
    <property type="molecule type" value="Genomic_DNA"/>
</dbReference>
<organism evidence="1 2">
    <name type="scientific">Fraxinus pennsylvanica</name>
    <dbReference type="NCBI Taxonomy" id="56036"/>
    <lineage>
        <taxon>Eukaryota</taxon>
        <taxon>Viridiplantae</taxon>
        <taxon>Streptophyta</taxon>
        <taxon>Embryophyta</taxon>
        <taxon>Tracheophyta</taxon>
        <taxon>Spermatophyta</taxon>
        <taxon>Magnoliopsida</taxon>
        <taxon>eudicotyledons</taxon>
        <taxon>Gunneridae</taxon>
        <taxon>Pentapetalae</taxon>
        <taxon>asterids</taxon>
        <taxon>lamiids</taxon>
        <taxon>Lamiales</taxon>
        <taxon>Oleaceae</taxon>
        <taxon>Oleeae</taxon>
        <taxon>Fraxinus</taxon>
    </lineage>
</organism>